<evidence type="ECO:0000256" key="3">
    <source>
        <dbReference type="ARBA" id="ARBA00022598"/>
    </source>
</evidence>
<keyword evidence="3 13" id="KW-0436">Ligase</keyword>
<dbReference type="Gene3D" id="2.40.30.130">
    <property type="match status" value="1"/>
</dbReference>
<dbReference type="InterPro" id="IPR018164">
    <property type="entry name" value="Ala-tRNA-synth_IIc_N"/>
</dbReference>
<keyword evidence="9 13" id="KW-0648">Protein biosynthesis</keyword>
<comment type="cofactor">
    <cofactor evidence="13">
        <name>Zn(2+)</name>
        <dbReference type="ChEBI" id="CHEBI:29105"/>
    </cofactor>
    <text evidence="13">Binds 1 zinc ion per subunit.</text>
</comment>
<organism evidence="15 16">
    <name type="scientific">Nonomuraea deserti</name>
    <dbReference type="NCBI Taxonomy" id="1848322"/>
    <lineage>
        <taxon>Bacteria</taxon>
        <taxon>Bacillati</taxon>
        <taxon>Actinomycetota</taxon>
        <taxon>Actinomycetes</taxon>
        <taxon>Streptosporangiales</taxon>
        <taxon>Streptosporangiaceae</taxon>
        <taxon>Nonomuraea</taxon>
    </lineage>
</organism>
<dbReference type="PRINTS" id="PR00980">
    <property type="entry name" value="TRNASYNTHALA"/>
</dbReference>
<reference evidence="15 16" key="1">
    <citation type="submission" date="2019-03" db="EMBL/GenBank/DDBJ databases">
        <title>Draft genome sequences of novel Actinobacteria.</title>
        <authorList>
            <person name="Sahin N."/>
            <person name="Ay H."/>
            <person name="Saygin H."/>
        </authorList>
    </citation>
    <scope>NUCLEOTIDE SEQUENCE [LARGE SCALE GENOMIC DNA]</scope>
    <source>
        <strain evidence="15 16">KC310</strain>
    </source>
</reference>
<evidence type="ECO:0000256" key="12">
    <source>
        <dbReference type="ARBA" id="ARBA00048300"/>
    </source>
</evidence>
<dbReference type="FunFam" id="3.30.980.10:FF:000004">
    <property type="entry name" value="Alanine--tRNA ligase, cytoplasmic"/>
    <property type="match status" value="1"/>
</dbReference>
<evidence type="ECO:0000256" key="9">
    <source>
        <dbReference type="ARBA" id="ARBA00022917"/>
    </source>
</evidence>
<keyword evidence="16" id="KW-1185">Reference proteome</keyword>
<evidence type="ECO:0000256" key="1">
    <source>
        <dbReference type="ARBA" id="ARBA00008226"/>
    </source>
</evidence>
<dbReference type="GO" id="GO:0005524">
    <property type="term" value="F:ATP binding"/>
    <property type="evidence" value="ECO:0007669"/>
    <property type="project" value="UniProtKB-UniRule"/>
</dbReference>
<dbReference type="Pfam" id="PF01411">
    <property type="entry name" value="tRNA-synt_2c"/>
    <property type="match status" value="1"/>
</dbReference>
<dbReference type="Pfam" id="PF02272">
    <property type="entry name" value="DHHA1"/>
    <property type="match status" value="1"/>
</dbReference>
<comment type="similarity">
    <text evidence="1 13">Belongs to the class-II aminoacyl-tRNA synthetase family.</text>
</comment>
<keyword evidence="8 13" id="KW-0694">RNA-binding</keyword>
<dbReference type="PROSITE" id="PS50860">
    <property type="entry name" value="AA_TRNA_LIGASE_II_ALA"/>
    <property type="match status" value="1"/>
</dbReference>
<evidence type="ECO:0000256" key="4">
    <source>
        <dbReference type="ARBA" id="ARBA00022723"/>
    </source>
</evidence>
<evidence type="ECO:0000256" key="5">
    <source>
        <dbReference type="ARBA" id="ARBA00022741"/>
    </source>
</evidence>
<dbReference type="InterPro" id="IPR003156">
    <property type="entry name" value="DHHA1_dom"/>
</dbReference>
<dbReference type="SUPFAM" id="SSF55186">
    <property type="entry name" value="ThrRS/AlaRS common domain"/>
    <property type="match status" value="1"/>
</dbReference>
<dbReference type="GO" id="GO:0006419">
    <property type="term" value="P:alanyl-tRNA aminoacylation"/>
    <property type="evidence" value="ECO:0007669"/>
    <property type="project" value="UniProtKB-UniRule"/>
</dbReference>
<dbReference type="InterPro" id="IPR018163">
    <property type="entry name" value="Thr/Ala-tRNA-synth_IIc_edit"/>
</dbReference>
<dbReference type="PANTHER" id="PTHR11777">
    <property type="entry name" value="ALANYL-TRNA SYNTHETASE"/>
    <property type="match status" value="1"/>
</dbReference>
<keyword evidence="2 13" id="KW-0820">tRNA-binding</keyword>
<dbReference type="InterPro" id="IPR023033">
    <property type="entry name" value="Ala_tRNA_ligase_euk/bac"/>
</dbReference>
<keyword evidence="4 13" id="KW-0479">Metal-binding</keyword>
<dbReference type="GO" id="GO:0005829">
    <property type="term" value="C:cytosol"/>
    <property type="evidence" value="ECO:0007669"/>
    <property type="project" value="TreeGrafter"/>
</dbReference>
<dbReference type="RefSeq" id="WP_132595364.1">
    <property type="nucleotide sequence ID" value="NZ_SMKO01000024.1"/>
</dbReference>
<proteinExistence type="inferred from homology"/>
<feature type="binding site" evidence="13">
    <location>
        <position position="577"/>
    </location>
    <ligand>
        <name>Zn(2+)</name>
        <dbReference type="ChEBI" id="CHEBI:29105"/>
    </ligand>
</feature>
<dbReference type="SUPFAM" id="SSF50447">
    <property type="entry name" value="Translation proteins"/>
    <property type="match status" value="1"/>
</dbReference>
<comment type="caution">
    <text evidence="15">The sequence shown here is derived from an EMBL/GenBank/DDBJ whole genome shotgun (WGS) entry which is preliminary data.</text>
</comment>
<evidence type="ECO:0000313" key="15">
    <source>
        <dbReference type="EMBL" id="TDD07773.1"/>
    </source>
</evidence>
<dbReference type="Proteomes" id="UP000295258">
    <property type="component" value="Unassembled WGS sequence"/>
</dbReference>
<dbReference type="Gene3D" id="3.30.54.20">
    <property type="match status" value="1"/>
</dbReference>
<dbReference type="FunFam" id="3.30.930.10:FF:000004">
    <property type="entry name" value="Alanine--tRNA ligase"/>
    <property type="match status" value="1"/>
</dbReference>
<dbReference type="InterPro" id="IPR002318">
    <property type="entry name" value="Ala-tRNA-lgiase_IIc"/>
</dbReference>
<dbReference type="InterPro" id="IPR050058">
    <property type="entry name" value="Ala-tRNA_ligase"/>
</dbReference>
<comment type="subcellular location">
    <subcellularLocation>
        <location evidence="13">Cytoplasm</location>
    </subcellularLocation>
</comment>
<keyword evidence="10 13" id="KW-0030">Aminoacyl-tRNA synthetase</keyword>
<keyword evidence="5 13" id="KW-0547">Nucleotide-binding</keyword>
<evidence type="ECO:0000256" key="8">
    <source>
        <dbReference type="ARBA" id="ARBA00022884"/>
    </source>
</evidence>
<keyword evidence="6 13" id="KW-0862">Zinc</keyword>
<dbReference type="AlphaFoldDB" id="A0A4R4VWJ2"/>
<evidence type="ECO:0000256" key="11">
    <source>
        <dbReference type="ARBA" id="ARBA00024779"/>
    </source>
</evidence>
<gene>
    <name evidence="13 15" type="primary">alaS</name>
    <name evidence="15" type="ORF">E1292_12785</name>
</gene>
<evidence type="ECO:0000313" key="16">
    <source>
        <dbReference type="Proteomes" id="UP000295258"/>
    </source>
</evidence>
<dbReference type="SUPFAM" id="SSF55681">
    <property type="entry name" value="Class II aaRS and biotin synthetases"/>
    <property type="match status" value="1"/>
</dbReference>
<dbReference type="CDD" id="cd00673">
    <property type="entry name" value="AlaRS_core"/>
    <property type="match status" value="1"/>
</dbReference>
<accession>A0A4R4VWJ2</accession>
<dbReference type="Gene3D" id="3.30.980.10">
    <property type="entry name" value="Threonyl-trna Synthetase, Chain A, domain 2"/>
    <property type="match status" value="1"/>
</dbReference>
<dbReference type="PANTHER" id="PTHR11777:SF9">
    <property type="entry name" value="ALANINE--TRNA LIGASE, CYTOPLASMIC"/>
    <property type="match status" value="1"/>
</dbReference>
<keyword evidence="13" id="KW-0963">Cytoplasm</keyword>
<dbReference type="Gene3D" id="3.10.310.40">
    <property type="match status" value="1"/>
</dbReference>
<name>A0A4R4VWJ2_9ACTN</name>
<feature type="binding site" evidence="13">
    <location>
        <position position="573"/>
    </location>
    <ligand>
        <name>Zn(2+)</name>
        <dbReference type="ChEBI" id="CHEBI:29105"/>
    </ligand>
</feature>
<evidence type="ECO:0000256" key="6">
    <source>
        <dbReference type="ARBA" id="ARBA00022833"/>
    </source>
</evidence>
<evidence type="ECO:0000256" key="13">
    <source>
        <dbReference type="HAMAP-Rule" id="MF_00036"/>
    </source>
</evidence>
<dbReference type="GO" id="GO:0000049">
    <property type="term" value="F:tRNA binding"/>
    <property type="evidence" value="ECO:0007669"/>
    <property type="project" value="UniProtKB-KW"/>
</dbReference>
<feature type="binding site" evidence="13">
    <location>
        <position position="675"/>
    </location>
    <ligand>
        <name>Zn(2+)</name>
        <dbReference type="ChEBI" id="CHEBI:29105"/>
    </ligand>
</feature>
<dbReference type="FunFam" id="3.10.310.40:FF:000001">
    <property type="entry name" value="Alanine--tRNA ligase"/>
    <property type="match status" value="1"/>
</dbReference>
<dbReference type="FunFam" id="3.30.54.20:FF:000001">
    <property type="entry name" value="Alanine--tRNA ligase"/>
    <property type="match status" value="1"/>
</dbReference>
<dbReference type="Pfam" id="PF07973">
    <property type="entry name" value="tRNA_SAD"/>
    <property type="match status" value="1"/>
</dbReference>
<evidence type="ECO:0000256" key="2">
    <source>
        <dbReference type="ARBA" id="ARBA00022555"/>
    </source>
</evidence>
<dbReference type="GO" id="GO:0008270">
    <property type="term" value="F:zinc ion binding"/>
    <property type="evidence" value="ECO:0007669"/>
    <property type="project" value="UniProtKB-UniRule"/>
</dbReference>
<dbReference type="InterPro" id="IPR009000">
    <property type="entry name" value="Transl_B-barrel_sf"/>
</dbReference>
<dbReference type="NCBIfam" id="TIGR00344">
    <property type="entry name" value="alaS"/>
    <property type="match status" value="1"/>
</dbReference>
<evidence type="ECO:0000259" key="14">
    <source>
        <dbReference type="PROSITE" id="PS50860"/>
    </source>
</evidence>
<keyword evidence="7 13" id="KW-0067">ATP-binding</keyword>
<comment type="function">
    <text evidence="11 13">Catalyzes the attachment of alanine to tRNA(Ala) in a two-step reaction: alanine is first activated by ATP to form Ala-AMP and then transferred to the acceptor end of tRNA(Ala). Also edits incorrectly charged Ser-tRNA(Ala) and Gly-tRNA(Ala) via its editing domain.</text>
</comment>
<comment type="domain">
    <text evidence="13">Consists of three domains; the N-terminal catalytic domain, the editing domain and the C-terminal C-Ala domain. The editing domain removes incorrectly charged amino acids, while the C-Ala domain, along with tRNA(Ala), serves as a bridge to cooperatively bring together the editing and aminoacylation centers thus stimulating deacylation of misacylated tRNAs.</text>
</comment>
<dbReference type="InterPro" id="IPR018165">
    <property type="entry name" value="Ala-tRNA-synth_IIc_core"/>
</dbReference>
<dbReference type="SUPFAM" id="SSF101353">
    <property type="entry name" value="Putative anticodon-binding domain of alanyl-tRNA synthetase (AlaRS)"/>
    <property type="match status" value="1"/>
</dbReference>
<evidence type="ECO:0000256" key="10">
    <source>
        <dbReference type="ARBA" id="ARBA00023146"/>
    </source>
</evidence>
<dbReference type="GO" id="GO:0004813">
    <property type="term" value="F:alanine-tRNA ligase activity"/>
    <property type="evidence" value="ECO:0007669"/>
    <property type="project" value="UniProtKB-UniRule"/>
</dbReference>
<protein>
    <recommendedName>
        <fullName evidence="13">Alanine--tRNA ligase</fullName>
        <ecNumber evidence="13">6.1.1.7</ecNumber>
    </recommendedName>
    <alternativeName>
        <fullName evidence="13">Alanyl-tRNA synthetase</fullName>
        <shortName evidence="13">AlaRS</shortName>
    </alternativeName>
</protein>
<dbReference type="EMBL" id="SMKO01000024">
    <property type="protein sequence ID" value="TDD07773.1"/>
    <property type="molecule type" value="Genomic_DNA"/>
</dbReference>
<sequence>MRSAEIRKRWLGFFEEHGHTVVPSASLIADDPTLLLVPAGMVPFKPYFLGQETPPFQRATSIQKCVRTPDIDEVGKTTRHATFFQMCGNFSFGDYFKKEAITLAWELLTSPQDAGGYGMDPERLWITVFHEDSEAEAIWRDVVGVPPERIQRLGMGPNFWSMDVPGPCGPSSEICYDRGPEFGAEGGPAVNDERYIELWNLVFMQYERGEGIGKEDFEILGELPAKNIDTGLGLERLAMILQGVNSIFEIDTSRAVIGKATELTGVPYGADPKSDVSLRIVSDHMRASVILVGDGVTPGNEGRGYVLRRILRRAIRNMRLLGSTGPVAGALLDAVLGIMGEQYPELLADRARIEIVVRAEEAAFLKTLKTGTAILDEAVTETKRRGSSVLGGDQAFMLHDTYGFPVDLTLEMAAEQGLQVDEGVFRQLMKQQRDRAKADARAKKAGHADLSAYREVADRAGTVEFTGYELLEDEASVVGLLVDGVPSPAASEGDDVEIVLSRTPLYAEGGGQLADYGRIQTHSGAIVAVHDVQQPVPGVLVHSGTVLVGEITLGSTVLATVDVERRRAISRAHSATHLTHQALRVALGPSAAQAGSENSPGRFRFDFASPSAVPHSVLADVEQEINEVLARELEVTAAVMTMNEARKQGAVAMFGEKYGDRVRVVTIGNYSKELCGGTHVRNTAQLGLVKLMSESSIGAGVRRVEALVSVDAYRFMAREHTLVRQLTELVKGRPEELPEKVAGMITRIRDADKEIDRFRLDNLMQASASLVQSAENVGGVALVAAKARDGIVMDDLRRMARDVCAQFTSTEAAVALFSVKDGRPLCAAAVNEEGQAGGLKAGELIRTAMTVLGGRGGGKDNVAQGAGTDTSAVDQAIAAVRQAILTQGLSQGL</sequence>
<dbReference type="HAMAP" id="MF_00036_B">
    <property type="entry name" value="Ala_tRNA_synth_B"/>
    <property type="match status" value="1"/>
</dbReference>
<dbReference type="Gene3D" id="3.30.930.10">
    <property type="entry name" value="Bira Bifunctional Protein, Domain 2"/>
    <property type="match status" value="1"/>
</dbReference>
<dbReference type="GO" id="GO:0002161">
    <property type="term" value="F:aminoacyl-tRNA deacylase activity"/>
    <property type="evidence" value="ECO:0007669"/>
    <property type="project" value="TreeGrafter"/>
</dbReference>
<dbReference type="SMART" id="SM00863">
    <property type="entry name" value="tRNA_SAD"/>
    <property type="match status" value="1"/>
</dbReference>
<feature type="binding site" evidence="13">
    <location>
        <position position="679"/>
    </location>
    <ligand>
        <name>Zn(2+)</name>
        <dbReference type="ChEBI" id="CHEBI:29105"/>
    </ligand>
</feature>
<dbReference type="InterPro" id="IPR012947">
    <property type="entry name" value="tRNA_SAD"/>
</dbReference>
<dbReference type="EC" id="6.1.1.7" evidence="13"/>
<dbReference type="InterPro" id="IPR018162">
    <property type="entry name" value="Ala-tRNA-ligase_IIc_anticod-bd"/>
</dbReference>
<feature type="domain" description="Alanyl-transfer RNA synthetases family profile" evidence="14">
    <location>
        <begin position="1"/>
        <end position="718"/>
    </location>
</feature>
<dbReference type="InterPro" id="IPR045864">
    <property type="entry name" value="aa-tRNA-synth_II/BPL/LPL"/>
</dbReference>
<evidence type="ECO:0000256" key="7">
    <source>
        <dbReference type="ARBA" id="ARBA00022840"/>
    </source>
</evidence>
<comment type="catalytic activity">
    <reaction evidence="12 13">
        <text>tRNA(Ala) + L-alanine + ATP = L-alanyl-tRNA(Ala) + AMP + diphosphate</text>
        <dbReference type="Rhea" id="RHEA:12540"/>
        <dbReference type="Rhea" id="RHEA-COMP:9657"/>
        <dbReference type="Rhea" id="RHEA-COMP:9923"/>
        <dbReference type="ChEBI" id="CHEBI:30616"/>
        <dbReference type="ChEBI" id="CHEBI:33019"/>
        <dbReference type="ChEBI" id="CHEBI:57972"/>
        <dbReference type="ChEBI" id="CHEBI:78442"/>
        <dbReference type="ChEBI" id="CHEBI:78497"/>
        <dbReference type="ChEBI" id="CHEBI:456215"/>
        <dbReference type="EC" id="6.1.1.7"/>
    </reaction>
</comment>